<comment type="caution">
    <text evidence="7">The sequence shown here is derived from an EMBL/GenBank/DDBJ whole genome shotgun (WGS) entry which is preliminary data.</text>
</comment>
<dbReference type="InterPro" id="IPR016169">
    <property type="entry name" value="FAD-bd_PCMH_sub2"/>
</dbReference>
<comment type="subcellular location">
    <subcellularLocation>
        <location evidence="1">Membrane</location>
        <topology evidence="1">Multi-pass membrane protein</topology>
    </subcellularLocation>
</comment>
<dbReference type="Pfam" id="PF03471">
    <property type="entry name" value="CorC_HlyC"/>
    <property type="match status" value="1"/>
</dbReference>
<evidence type="ECO:0000256" key="5">
    <source>
        <dbReference type="ARBA" id="ARBA00023122"/>
    </source>
</evidence>
<protein>
    <submittedName>
        <fullName evidence="7">Uncharacterized protein</fullName>
    </submittedName>
</protein>
<evidence type="ECO:0000313" key="7">
    <source>
        <dbReference type="EMBL" id="OAI22099.1"/>
    </source>
</evidence>
<keyword evidence="4" id="KW-1133">Transmembrane helix</keyword>
<keyword evidence="8" id="KW-1185">Reference proteome</keyword>
<evidence type="ECO:0000256" key="3">
    <source>
        <dbReference type="ARBA" id="ARBA00022737"/>
    </source>
</evidence>
<dbReference type="SUPFAM" id="SSF54631">
    <property type="entry name" value="CBS-domain pair"/>
    <property type="match status" value="1"/>
</dbReference>
<dbReference type="PANTHER" id="PTHR22777:SF17">
    <property type="entry name" value="UPF0053 PROTEIN SLL0260"/>
    <property type="match status" value="1"/>
</dbReference>
<dbReference type="Proteomes" id="UP000077734">
    <property type="component" value="Unassembled WGS sequence"/>
</dbReference>
<dbReference type="Gene3D" id="3.30.465.10">
    <property type="match status" value="1"/>
</dbReference>
<dbReference type="SUPFAM" id="SSF56176">
    <property type="entry name" value="FAD-binding/transporter-associated domain-like"/>
    <property type="match status" value="1"/>
</dbReference>
<dbReference type="PROSITE" id="PS51846">
    <property type="entry name" value="CNNM"/>
    <property type="match status" value="1"/>
</dbReference>
<dbReference type="SMART" id="SM01091">
    <property type="entry name" value="CorC_HlyC"/>
    <property type="match status" value="1"/>
</dbReference>
<keyword evidence="6" id="KW-0472">Membrane</keyword>
<keyword evidence="5" id="KW-0129">CBS domain</keyword>
<dbReference type="InterPro" id="IPR046342">
    <property type="entry name" value="CBS_dom_sf"/>
</dbReference>
<name>A0A291IEU4_9GAMM</name>
<sequence>MDIGLILLLILLNGVFAMSEMALVSSGLARLQKLAGEKRAGAATALKLHQDPSRFLSTVQVGITSVGILSGALGESALTEPLQRYLAQFPWLVAYADSIALIATVVAITYCSVVVGELAPKRLALLNPERIALAVAKPMNMLAALASPLVWLLSSSSSLLLRLCGAHQPPQASVTNEEIKLLMEIGAESGVFHASERHLVGNVMKLDEQRVGAVMTPRLQIYAADLQDGDAAVRRKIAECPYARTVICRGGLDNIAGVLARSDLLLPAMSGTAFEIAPFVRTPHYVPETMTLVQLLEYFKANKADLALVANEYGDIEGLVTLSDVLKAIVGELPGGDLDVDIAERADGSWLVDGGVSVQRLKSLIGISGELPGEADNAYHTVGGFVLFYLEDIPRVAETFEYREWRFEIVDIDGVRIDKVLITPRPGEE</sequence>
<gene>
    <name evidence="7" type="ORF">A1356_19545</name>
</gene>
<dbReference type="EMBL" id="LUUL01000126">
    <property type="protein sequence ID" value="OAI22099.1"/>
    <property type="molecule type" value="Genomic_DNA"/>
</dbReference>
<dbReference type="InterPro" id="IPR044751">
    <property type="entry name" value="Ion_transp-like_CBS"/>
</dbReference>
<dbReference type="InterPro" id="IPR002550">
    <property type="entry name" value="CNNM"/>
</dbReference>
<evidence type="ECO:0000256" key="6">
    <source>
        <dbReference type="ARBA" id="ARBA00023136"/>
    </source>
</evidence>
<dbReference type="Pfam" id="PF00571">
    <property type="entry name" value="CBS"/>
    <property type="match status" value="1"/>
</dbReference>
<dbReference type="PANTHER" id="PTHR22777">
    <property type="entry name" value="HEMOLYSIN-RELATED"/>
    <property type="match status" value="1"/>
</dbReference>
<evidence type="ECO:0000256" key="4">
    <source>
        <dbReference type="ARBA" id="ARBA00022989"/>
    </source>
</evidence>
<proteinExistence type="predicted"/>
<dbReference type="InterPro" id="IPR005170">
    <property type="entry name" value="Transptr-assoc_dom"/>
</dbReference>
<dbReference type="RefSeq" id="WP_064029816.1">
    <property type="nucleotide sequence ID" value="NZ_CP023669.1"/>
</dbReference>
<accession>A0A291IEU4</accession>
<dbReference type="GO" id="GO:0050660">
    <property type="term" value="F:flavin adenine dinucleotide binding"/>
    <property type="evidence" value="ECO:0007669"/>
    <property type="project" value="InterPro"/>
</dbReference>
<dbReference type="KEGG" id="mko:MKLM6_0432"/>
<dbReference type="CDD" id="cd04590">
    <property type="entry name" value="CBS_pair_CorC_HlyC_assoc"/>
    <property type="match status" value="1"/>
</dbReference>
<dbReference type="InterPro" id="IPR000644">
    <property type="entry name" value="CBS_dom"/>
</dbReference>
<dbReference type="AlphaFoldDB" id="A0A291IEU4"/>
<evidence type="ECO:0000313" key="8">
    <source>
        <dbReference type="Proteomes" id="UP000077734"/>
    </source>
</evidence>
<dbReference type="GO" id="GO:0005886">
    <property type="term" value="C:plasma membrane"/>
    <property type="evidence" value="ECO:0007669"/>
    <property type="project" value="TreeGrafter"/>
</dbReference>
<keyword evidence="2" id="KW-0812">Transmembrane</keyword>
<keyword evidence="3" id="KW-0677">Repeat</keyword>
<dbReference type="Pfam" id="PF01595">
    <property type="entry name" value="CNNM"/>
    <property type="match status" value="1"/>
</dbReference>
<dbReference type="PROSITE" id="PS51371">
    <property type="entry name" value="CBS"/>
    <property type="match status" value="1"/>
</dbReference>
<reference evidence="7 8" key="1">
    <citation type="submission" date="2016-03" db="EMBL/GenBank/DDBJ databases">
        <authorList>
            <person name="Heylen K."/>
            <person name="De Vos P."/>
            <person name="Vekeman B."/>
        </authorList>
    </citation>
    <scope>NUCLEOTIDE SEQUENCE [LARGE SCALE GENOMIC DNA]</scope>
    <source>
        <strain evidence="7 8">R-49807</strain>
    </source>
</reference>
<evidence type="ECO:0000256" key="1">
    <source>
        <dbReference type="ARBA" id="ARBA00004141"/>
    </source>
</evidence>
<dbReference type="InterPro" id="IPR036318">
    <property type="entry name" value="FAD-bd_PCMH-like_sf"/>
</dbReference>
<evidence type="ECO:0000256" key="2">
    <source>
        <dbReference type="ARBA" id="ARBA00022692"/>
    </source>
</evidence>
<organism evidence="7 8">
    <name type="scientific">Methylomonas koyamae</name>
    <dbReference type="NCBI Taxonomy" id="702114"/>
    <lineage>
        <taxon>Bacteria</taxon>
        <taxon>Pseudomonadati</taxon>
        <taxon>Pseudomonadota</taxon>
        <taxon>Gammaproteobacteria</taxon>
        <taxon>Methylococcales</taxon>
        <taxon>Methylococcaceae</taxon>
        <taxon>Methylomonas</taxon>
    </lineage>
</organism>
<dbReference type="Gene3D" id="3.10.580.10">
    <property type="entry name" value="CBS-domain"/>
    <property type="match status" value="1"/>
</dbReference>